<proteinExistence type="predicted"/>
<feature type="compositionally biased region" description="Gly residues" evidence="1">
    <location>
        <begin position="1"/>
        <end position="11"/>
    </location>
</feature>
<feature type="compositionally biased region" description="Low complexity" evidence="1">
    <location>
        <begin position="34"/>
        <end position="61"/>
    </location>
</feature>
<feature type="domain" description="DUF8017" evidence="3">
    <location>
        <begin position="140"/>
        <end position="322"/>
    </location>
</feature>
<evidence type="ECO:0000259" key="3">
    <source>
        <dbReference type="Pfam" id="PF26056"/>
    </source>
</evidence>
<accession>A0ABP7AY87</accession>
<protein>
    <recommendedName>
        <fullName evidence="3">DUF8017 domain-containing protein</fullName>
    </recommendedName>
</protein>
<evidence type="ECO:0000256" key="1">
    <source>
        <dbReference type="SAM" id="MobiDB-lite"/>
    </source>
</evidence>
<feature type="compositionally biased region" description="Gly residues" evidence="1">
    <location>
        <begin position="20"/>
        <end position="33"/>
    </location>
</feature>
<dbReference type="Proteomes" id="UP001500711">
    <property type="component" value="Unassembled WGS sequence"/>
</dbReference>
<evidence type="ECO:0000256" key="2">
    <source>
        <dbReference type="SAM" id="Phobius"/>
    </source>
</evidence>
<sequence>MTYPGGGGQGGWNDQQGWGQQQGGDYSGGGYQAGGPPQTGGFSQQGGFPDQGGYPQQGGFPQQGYGQYGGLGVYGGFDSEPPKSKKTLWLVLGAVVLVLLAGGGLTWYLLSRGSGDPNAQNNPTTPTSASSQPTTGACKNEGVQCVETSLGYNYEVPKNWDVVSDARIPIDKFPGISLSAVTTYGDYECEGKPFTKGTNGGALLPKGDINQTATDFTKAVAEQFYASGGTPQVTLTQPKAVQIQHTQKDGKKVVVEGVQVDATITQSANKCLASKGAVKVVVLNGSNKLHALVVNGDLEGGGGGTNPPLPKEAELQKMIDSLVPTT</sequence>
<organism evidence="4 5">
    <name type="scientific">Lentzea roselyniae</name>
    <dbReference type="NCBI Taxonomy" id="531940"/>
    <lineage>
        <taxon>Bacteria</taxon>
        <taxon>Bacillati</taxon>
        <taxon>Actinomycetota</taxon>
        <taxon>Actinomycetes</taxon>
        <taxon>Pseudonocardiales</taxon>
        <taxon>Pseudonocardiaceae</taxon>
        <taxon>Lentzea</taxon>
    </lineage>
</organism>
<keyword evidence="5" id="KW-1185">Reference proteome</keyword>
<name>A0ABP7AY87_9PSEU</name>
<feature type="transmembrane region" description="Helical" evidence="2">
    <location>
        <begin position="88"/>
        <end position="110"/>
    </location>
</feature>
<reference evidence="5" key="1">
    <citation type="journal article" date="2019" name="Int. J. Syst. Evol. Microbiol.">
        <title>The Global Catalogue of Microorganisms (GCM) 10K type strain sequencing project: providing services to taxonomists for standard genome sequencing and annotation.</title>
        <authorList>
            <consortium name="The Broad Institute Genomics Platform"/>
            <consortium name="The Broad Institute Genome Sequencing Center for Infectious Disease"/>
            <person name="Wu L."/>
            <person name="Ma J."/>
        </authorList>
    </citation>
    <scope>NUCLEOTIDE SEQUENCE [LARGE SCALE GENOMIC DNA]</scope>
    <source>
        <strain evidence="5">JCM 17494</strain>
    </source>
</reference>
<dbReference type="Pfam" id="PF26056">
    <property type="entry name" value="DUF8017"/>
    <property type="match status" value="1"/>
</dbReference>
<feature type="region of interest" description="Disordered" evidence="1">
    <location>
        <begin position="116"/>
        <end position="137"/>
    </location>
</feature>
<evidence type="ECO:0000313" key="4">
    <source>
        <dbReference type="EMBL" id="GAA3643310.1"/>
    </source>
</evidence>
<keyword evidence="2" id="KW-0812">Transmembrane</keyword>
<feature type="region of interest" description="Disordered" evidence="1">
    <location>
        <begin position="1"/>
        <end position="61"/>
    </location>
</feature>
<keyword evidence="2" id="KW-0472">Membrane</keyword>
<evidence type="ECO:0000313" key="5">
    <source>
        <dbReference type="Proteomes" id="UP001500711"/>
    </source>
</evidence>
<keyword evidence="2" id="KW-1133">Transmembrane helix</keyword>
<comment type="caution">
    <text evidence="4">The sequence shown here is derived from an EMBL/GenBank/DDBJ whole genome shotgun (WGS) entry which is preliminary data.</text>
</comment>
<dbReference type="EMBL" id="BAABBE010000008">
    <property type="protein sequence ID" value="GAA3643310.1"/>
    <property type="molecule type" value="Genomic_DNA"/>
</dbReference>
<dbReference type="RefSeq" id="WP_346130748.1">
    <property type="nucleotide sequence ID" value="NZ_BAABBE010000008.1"/>
</dbReference>
<dbReference type="InterPro" id="IPR058330">
    <property type="entry name" value="DUF8017"/>
</dbReference>
<feature type="compositionally biased region" description="Low complexity" evidence="1">
    <location>
        <begin position="123"/>
        <end position="135"/>
    </location>
</feature>
<gene>
    <name evidence="4" type="ORF">GCM10022267_32340</name>
</gene>